<organism evidence="1 2">
    <name type="scientific">Streptomyces yanii</name>
    <dbReference type="NCBI Taxonomy" id="78510"/>
    <lineage>
        <taxon>Bacteria</taxon>
        <taxon>Bacillati</taxon>
        <taxon>Actinomycetota</taxon>
        <taxon>Actinomycetes</taxon>
        <taxon>Kitasatosporales</taxon>
        <taxon>Streptomycetaceae</taxon>
        <taxon>Streptomyces</taxon>
    </lineage>
</organism>
<name>A0ABV5RGX2_9ACTN</name>
<dbReference type="Proteomes" id="UP001589710">
    <property type="component" value="Unassembled WGS sequence"/>
</dbReference>
<accession>A0ABV5RGX2</accession>
<reference evidence="1 2" key="1">
    <citation type="submission" date="2024-09" db="EMBL/GenBank/DDBJ databases">
        <authorList>
            <person name="Sun Q."/>
            <person name="Mori K."/>
        </authorList>
    </citation>
    <scope>NUCLEOTIDE SEQUENCE [LARGE SCALE GENOMIC DNA]</scope>
    <source>
        <strain evidence="1 2">JCM 3331</strain>
    </source>
</reference>
<dbReference type="EMBL" id="JBHMCG010000120">
    <property type="protein sequence ID" value="MFB9576129.1"/>
    <property type="molecule type" value="Genomic_DNA"/>
</dbReference>
<evidence type="ECO:0000313" key="2">
    <source>
        <dbReference type="Proteomes" id="UP001589710"/>
    </source>
</evidence>
<gene>
    <name evidence="1" type="ORF">ACFFTL_28540</name>
</gene>
<comment type="caution">
    <text evidence="1">The sequence shown here is derived from an EMBL/GenBank/DDBJ whole genome shotgun (WGS) entry which is preliminary data.</text>
</comment>
<evidence type="ECO:0000313" key="1">
    <source>
        <dbReference type="EMBL" id="MFB9576129.1"/>
    </source>
</evidence>
<dbReference type="RefSeq" id="WP_345520108.1">
    <property type="nucleotide sequence ID" value="NZ_BAAAXD010000056.1"/>
</dbReference>
<proteinExistence type="predicted"/>
<protein>
    <submittedName>
        <fullName evidence="1">Uncharacterized protein</fullName>
    </submittedName>
</protein>
<sequence>MVRSSRSARRLVVNDETFLWSVGHDHDVEEGTYRNCREILTIRRHRARGRLLIVFQEGTGRLVPDGFLPSGAVGTAQGGWLNLHKPGTVRALLDEAVSGGWHPDTPSTEQLDGWDLFDAVAARRGAAPPELPLA</sequence>
<keyword evidence="2" id="KW-1185">Reference proteome</keyword>